<accession>A0A1G2KU57</accession>
<protein>
    <recommendedName>
        <fullName evidence="1">Amidohydrolase-related domain-containing protein</fullName>
    </recommendedName>
</protein>
<dbReference type="EMBL" id="MHQL01000028">
    <property type="protein sequence ID" value="OHA02714.1"/>
    <property type="molecule type" value="Genomic_DNA"/>
</dbReference>
<evidence type="ECO:0000313" key="3">
    <source>
        <dbReference type="Proteomes" id="UP000177811"/>
    </source>
</evidence>
<dbReference type="Gene3D" id="3.20.20.140">
    <property type="entry name" value="Metal-dependent hydrolases"/>
    <property type="match status" value="1"/>
</dbReference>
<gene>
    <name evidence="2" type="ORF">A3C16_00305</name>
</gene>
<dbReference type="InterPro" id="IPR032466">
    <property type="entry name" value="Metal_Hydrolase"/>
</dbReference>
<dbReference type="Pfam" id="PF01979">
    <property type="entry name" value="Amidohydro_1"/>
    <property type="match status" value="1"/>
</dbReference>
<dbReference type="PANTHER" id="PTHR32027:SF0">
    <property type="entry name" value="CYTOSINE DEAMINASE"/>
    <property type="match status" value="1"/>
</dbReference>
<feature type="domain" description="Amidohydrolase-related" evidence="1">
    <location>
        <begin position="20"/>
        <end position="337"/>
    </location>
</feature>
<proteinExistence type="predicted"/>
<dbReference type="SUPFAM" id="SSF51556">
    <property type="entry name" value="Metallo-dependent hydrolases"/>
    <property type="match status" value="1"/>
</dbReference>
<comment type="caution">
    <text evidence="2">The sequence shown here is derived from an EMBL/GenBank/DDBJ whole genome shotgun (WGS) entry which is preliminary data.</text>
</comment>
<dbReference type="GO" id="GO:0016814">
    <property type="term" value="F:hydrolase activity, acting on carbon-nitrogen (but not peptide) bonds, in cyclic amidines"/>
    <property type="evidence" value="ECO:0007669"/>
    <property type="project" value="TreeGrafter"/>
</dbReference>
<dbReference type="AlphaFoldDB" id="A0A1G2KU57"/>
<evidence type="ECO:0000313" key="2">
    <source>
        <dbReference type="EMBL" id="OHA02714.1"/>
    </source>
</evidence>
<organism evidence="2 3">
    <name type="scientific">Candidatus Sungbacteria bacterium RIFCSPHIGHO2_02_FULL_51_29</name>
    <dbReference type="NCBI Taxonomy" id="1802273"/>
    <lineage>
        <taxon>Bacteria</taxon>
        <taxon>Candidatus Sungiibacteriota</taxon>
    </lineage>
</organism>
<name>A0A1G2KU57_9BACT</name>
<sequence>MASGHWALDELEEWYAVKGGLIDCHRHIDRHNTLDEEGYRLLADNAPLEKKWEYIDRKKRSCEYTDTMEGRMQDAVHSMVSQGVKACRTYVDVDDIVGLAGLRAALVVKRGAALQGFFLQVAAYPIRGITEKAQRDLFLEAAEQADLIGTLPSRDRRDIGDAATVEKNMREYFDIAMRLKKPIDMQIDQKNTPLERESAILVDVARAYRDKGYAHGITATHCISLGAHALAEIKRTRQAFRELGISVVVCPGAAISTRQDRFQMAPIRNAIAPVEELLEGGVTVALGTDNVSDIFMPFCNGDLRAEMTKFADAIRWQGDLSRFADIATTNGRMTLGLPCASERE</sequence>
<dbReference type="InterPro" id="IPR052349">
    <property type="entry name" value="Metallo-hydrolase_Enzymes"/>
</dbReference>
<dbReference type="InterPro" id="IPR006680">
    <property type="entry name" value="Amidohydro-rel"/>
</dbReference>
<dbReference type="PANTHER" id="PTHR32027">
    <property type="entry name" value="CYTOSINE DEAMINASE"/>
    <property type="match status" value="1"/>
</dbReference>
<evidence type="ECO:0000259" key="1">
    <source>
        <dbReference type="Pfam" id="PF01979"/>
    </source>
</evidence>
<dbReference type="Proteomes" id="UP000177811">
    <property type="component" value="Unassembled WGS sequence"/>
</dbReference>
<reference evidence="2 3" key="1">
    <citation type="journal article" date="2016" name="Nat. Commun.">
        <title>Thousands of microbial genomes shed light on interconnected biogeochemical processes in an aquifer system.</title>
        <authorList>
            <person name="Anantharaman K."/>
            <person name="Brown C.T."/>
            <person name="Hug L.A."/>
            <person name="Sharon I."/>
            <person name="Castelle C.J."/>
            <person name="Probst A.J."/>
            <person name="Thomas B.C."/>
            <person name="Singh A."/>
            <person name="Wilkins M.J."/>
            <person name="Karaoz U."/>
            <person name="Brodie E.L."/>
            <person name="Williams K.H."/>
            <person name="Hubbard S.S."/>
            <person name="Banfield J.F."/>
        </authorList>
    </citation>
    <scope>NUCLEOTIDE SEQUENCE [LARGE SCALE GENOMIC DNA]</scope>
</reference>